<evidence type="ECO:0000313" key="1">
    <source>
        <dbReference type="EMBL" id="KAJ3537191.1"/>
    </source>
</evidence>
<protein>
    <submittedName>
        <fullName evidence="1">Uncharacterized protein</fullName>
    </submittedName>
</protein>
<accession>A0ACC1SDF1</accession>
<sequence length="84" mass="9090">MHIEASPVADLFGFVGMILSMSETAIGWLREYHCGGCSVNTEGIITVMMSWVLPNVLKVLIQSAVITFIGKNIATSLRMAKTTS</sequence>
<keyword evidence="2" id="KW-1185">Reference proteome</keyword>
<gene>
    <name evidence="1" type="ORF">NM688_g6726</name>
</gene>
<name>A0ACC1SDF1_9APHY</name>
<dbReference type="EMBL" id="JANHOG010001430">
    <property type="protein sequence ID" value="KAJ3537191.1"/>
    <property type="molecule type" value="Genomic_DNA"/>
</dbReference>
<reference evidence="1" key="1">
    <citation type="submission" date="2022-07" db="EMBL/GenBank/DDBJ databases">
        <title>Genome Sequence of Phlebia brevispora.</title>
        <authorList>
            <person name="Buettner E."/>
        </authorList>
    </citation>
    <scope>NUCLEOTIDE SEQUENCE</scope>
    <source>
        <strain evidence="1">MPL23</strain>
    </source>
</reference>
<dbReference type="Proteomes" id="UP001148662">
    <property type="component" value="Unassembled WGS sequence"/>
</dbReference>
<proteinExistence type="predicted"/>
<evidence type="ECO:0000313" key="2">
    <source>
        <dbReference type="Proteomes" id="UP001148662"/>
    </source>
</evidence>
<comment type="caution">
    <text evidence="1">The sequence shown here is derived from an EMBL/GenBank/DDBJ whole genome shotgun (WGS) entry which is preliminary data.</text>
</comment>
<organism evidence="1 2">
    <name type="scientific">Phlebia brevispora</name>
    <dbReference type="NCBI Taxonomy" id="194682"/>
    <lineage>
        <taxon>Eukaryota</taxon>
        <taxon>Fungi</taxon>
        <taxon>Dikarya</taxon>
        <taxon>Basidiomycota</taxon>
        <taxon>Agaricomycotina</taxon>
        <taxon>Agaricomycetes</taxon>
        <taxon>Polyporales</taxon>
        <taxon>Meruliaceae</taxon>
        <taxon>Phlebia</taxon>
    </lineage>
</organism>